<comment type="caution">
    <text evidence="1">The sequence shown here is derived from an EMBL/GenBank/DDBJ whole genome shotgun (WGS) entry which is preliminary data.</text>
</comment>
<dbReference type="Proteomes" id="UP000435112">
    <property type="component" value="Unassembled WGS sequence"/>
</dbReference>
<proteinExistence type="predicted"/>
<organism evidence="1 2">
    <name type="scientific">Phytophthora rubi</name>
    <dbReference type="NCBI Taxonomy" id="129364"/>
    <lineage>
        <taxon>Eukaryota</taxon>
        <taxon>Sar</taxon>
        <taxon>Stramenopiles</taxon>
        <taxon>Oomycota</taxon>
        <taxon>Peronosporomycetes</taxon>
        <taxon>Peronosporales</taxon>
        <taxon>Peronosporaceae</taxon>
        <taxon>Phytophthora</taxon>
    </lineage>
</organism>
<dbReference type="EMBL" id="QXFU01000023">
    <property type="protein sequence ID" value="KAE9047681.1"/>
    <property type="molecule type" value="Genomic_DNA"/>
</dbReference>
<accession>A0A6A3P555</accession>
<evidence type="ECO:0000313" key="1">
    <source>
        <dbReference type="EMBL" id="KAE9047681.1"/>
    </source>
</evidence>
<reference evidence="1 2" key="1">
    <citation type="submission" date="2018-09" db="EMBL/GenBank/DDBJ databases">
        <title>Genomic investigation of the strawberry pathogen Phytophthora fragariae indicates pathogenicity is determined by transcriptional variation in three key races.</title>
        <authorList>
            <person name="Adams T.M."/>
            <person name="Armitage A.D."/>
            <person name="Sobczyk M.K."/>
            <person name="Bates H.J."/>
            <person name="Dunwell J.M."/>
            <person name="Nellist C.F."/>
            <person name="Harrison R.J."/>
        </authorList>
    </citation>
    <scope>NUCLEOTIDE SEQUENCE [LARGE SCALE GENOMIC DNA]</scope>
    <source>
        <strain evidence="1 2">SCRP324</strain>
    </source>
</reference>
<dbReference type="AlphaFoldDB" id="A0A6A3P555"/>
<evidence type="ECO:0000313" key="2">
    <source>
        <dbReference type="Proteomes" id="UP000435112"/>
    </source>
</evidence>
<gene>
    <name evidence="1" type="ORF">PR002_g896</name>
</gene>
<sequence length="73" mass="8336">MISKADRKGAFMNMSLCTKYVDAKATFCASSLAYREDMCLNISCTIVGMAISPAWIPRRWQSLYNNKNRLTNY</sequence>
<protein>
    <submittedName>
        <fullName evidence="1">Uncharacterized protein</fullName>
    </submittedName>
</protein>
<name>A0A6A3P555_9STRA</name>